<dbReference type="Proteomes" id="UP000215902">
    <property type="component" value="Unassembled WGS sequence"/>
</dbReference>
<dbReference type="GO" id="GO:0005634">
    <property type="term" value="C:nucleus"/>
    <property type="evidence" value="ECO:0007669"/>
    <property type="project" value="TreeGrafter"/>
</dbReference>
<keyword evidence="2" id="KW-0805">Transcription regulation</keyword>
<comment type="subcellular location">
    <subcellularLocation>
        <location evidence="1">Endoplasmic reticulum membrane</location>
        <topology evidence="1">Single-pass type II membrane protein</topology>
    </subcellularLocation>
</comment>
<dbReference type="GO" id="GO:0000978">
    <property type="term" value="F:RNA polymerase II cis-regulatory region sequence-specific DNA binding"/>
    <property type="evidence" value="ECO:0007669"/>
    <property type="project" value="TreeGrafter"/>
</dbReference>
<dbReference type="PANTHER" id="PTHR45996">
    <property type="entry name" value="AGAP001464-PB"/>
    <property type="match status" value="1"/>
</dbReference>
<evidence type="ECO:0000256" key="6">
    <source>
        <dbReference type="SAM" id="MobiDB-lite"/>
    </source>
</evidence>
<dbReference type="STRING" id="282301.A0A267DPD5"/>
<dbReference type="InterPro" id="IPR004827">
    <property type="entry name" value="bZIP"/>
</dbReference>
<feature type="region of interest" description="Disordered" evidence="6">
    <location>
        <begin position="36"/>
        <end position="89"/>
    </location>
</feature>
<feature type="compositionally biased region" description="Gly residues" evidence="6">
    <location>
        <begin position="130"/>
        <end position="155"/>
    </location>
</feature>
<reference evidence="8 9" key="1">
    <citation type="submission" date="2017-06" db="EMBL/GenBank/DDBJ databases">
        <title>A platform for efficient transgenesis in Macrostomum lignano, a flatworm model organism for stem cell research.</title>
        <authorList>
            <person name="Berezikov E."/>
        </authorList>
    </citation>
    <scope>NUCLEOTIDE SEQUENCE [LARGE SCALE GENOMIC DNA]</scope>
    <source>
        <strain evidence="8">DV1</strain>
        <tissue evidence="8">Whole organism</tissue>
    </source>
</reference>
<feature type="region of interest" description="Disordered" evidence="6">
    <location>
        <begin position="117"/>
        <end position="158"/>
    </location>
</feature>
<evidence type="ECO:0000256" key="4">
    <source>
        <dbReference type="ARBA" id="ARBA00023163"/>
    </source>
</evidence>
<evidence type="ECO:0000313" key="8">
    <source>
        <dbReference type="EMBL" id="PAA50419.1"/>
    </source>
</evidence>
<dbReference type="SUPFAM" id="SSF57959">
    <property type="entry name" value="Leucine zipper domain"/>
    <property type="match status" value="1"/>
</dbReference>
<evidence type="ECO:0000256" key="1">
    <source>
        <dbReference type="ARBA" id="ARBA00004648"/>
    </source>
</evidence>
<feature type="compositionally biased region" description="Low complexity" evidence="6">
    <location>
        <begin position="443"/>
        <end position="469"/>
    </location>
</feature>
<dbReference type="GO" id="GO:0000981">
    <property type="term" value="F:DNA-binding transcription factor activity, RNA polymerase II-specific"/>
    <property type="evidence" value="ECO:0007669"/>
    <property type="project" value="TreeGrafter"/>
</dbReference>
<dbReference type="SMART" id="SM00338">
    <property type="entry name" value="BRLZ"/>
    <property type="match status" value="1"/>
</dbReference>
<dbReference type="PROSITE" id="PS50217">
    <property type="entry name" value="BZIP"/>
    <property type="match status" value="1"/>
</dbReference>
<protein>
    <recommendedName>
        <fullName evidence="7">BZIP domain-containing protein</fullName>
    </recommendedName>
</protein>
<dbReference type="Gene3D" id="1.20.5.170">
    <property type="match status" value="1"/>
</dbReference>
<name>A0A267DPD5_9PLAT</name>
<dbReference type="AlphaFoldDB" id="A0A267DPD5"/>
<gene>
    <name evidence="8" type="ORF">BOX15_Mlig018201g2</name>
</gene>
<keyword evidence="3" id="KW-0238">DNA-binding</keyword>
<evidence type="ECO:0000259" key="7">
    <source>
        <dbReference type="PROSITE" id="PS50217"/>
    </source>
</evidence>
<feature type="compositionally biased region" description="Low complexity" evidence="6">
    <location>
        <begin position="54"/>
        <end position="64"/>
    </location>
</feature>
<evidence type="ECO:0000256" key="2">
    <source>
        <dbReference type="ARBA" id="ARBA00023015"/>
    </source>
</evidence>
<proteinExistence type="predicted"/>
<feature type="domain" description="BZIP" evidence="7">
    <location>
        <begin position="247"/>
        <end position="310"/>
    </location>
</feature>
<organism evidence="8 9">
    <name type="scientific">Macrostomum lignano</name>
    <dbReference type="NCBI Taxonomy" id="282301"/>
    <lineage>
        <taxon>Eukaryota</taxon>
        <taxon>Metazoa</taxon>
        <taxon>Spiralia</taxon>
        <taxon>Lophotrochozoa</taxon>
        <taxon>Platyhelminthes</taxon>
        <taxon>Rhabditophora</taxon>
        <taxon>Macrostomorpha</taxon>
        <taxon>Macrostomida</taxon>
        <taxon>Macrostomidae</taxon>
        <taxon>Macrostomum</taxon>
    </lineage>
</organism>
<dbReference type="GO" id="GO:0005789">
    <property type="term" value="C:endoplasmic reticulum membrane"/>
    <property type="evidence" value="ECO:0007669"/>
    <property type="project" value="UniProtKB-SubCell"/>
</dbReference>
<comment type="caution">
    <text evidence="8">The sequence shown here is derived from an EMBL/GenBank/DDBJ whole genome shotgun (WGS) entry which is preliminary data.</text>
</comment>
<dbReference type="InterPro" id="IPR046347">
    <property type="entry name" value="bZIP_sf"/>
</dbReference>
<dbReference type="Pfam" id="PF00170">
    <property type="entry name" value="bZIP_1"/>
    <property type="match status" value="1"/>
</dbReference>
<dbReference type="InterPro" id="IPR051381">
    <property type="entry name" value="CREB_ATF_subfamily"/>
</dbReference>
<keyword evidence="4" id="KW-0804">Transcription</keyword>
<evidence type="ECO:0000256" key="3">
    <source>
        <dbReference type="ARBA" id="ARBA00023125"/>
    </source>
</evidence>
<dbReference type="OrthoDB" id="674948at2759"/>
<evidence type="ECO:0000256" key="5">
    <source>
        <dbReference type="ARBA" id="ARBA00023242"/>
    </source>
</evidence>
<dbReference type="PROSITE" id="PS00036">
    <property type="entry name" value="BZIP_BASIC"/>
    <property type="match status" value="1"/>
</dbReference>
<keyword evidence="9" id="KW-1185">Reference proteome</keyword>
<accession>A0A267DPD5</accession>
<evidence type="ECO:0000313" key="9">
    <source>
        <dbReference type="Proteomes" id="UP000215902"/>
    </source>
</evidence>
<dbReference type="CDD" id="cd14689">
    <property type="entry name" value="bZIP_CREB3"/>
    <property type="match status" value="1"/>
</dbReference>
<keyword evidence="5" id="KW-0539">Nucleus</keyword>
<dbReference type="EMBL" id="NIVC01003640">
    <property type="protein sequence ID" value="PAA50419.1"/>
    <property type="molecule type" value="Genomic_DNA"/>
</dbReference>
<dbReference type="PANTHER" id="PTHR45996:SF3">
    <property type="entry name" value="CREB-H TRANSCRIPTION FACTOR HOMOLOG LET-607"/>
    <property type="match status" value="1"/>
</dbReference>
<feature type="region of interest" description="Disordered" evidence="6">
    <location>
        <begin position="433"/>
        <end position="490"/>
    </location>
</feature>
<sequence>MASAVAQPAAPPAAASDDDVLHLLFNQADGILACDQPPAAGVPQIDLLGDSAFDPLPDLSLQSQPSPPDSQGSGGGSSSGFASFTGGGSSAGGSGENLLNFDLDSFLSGAEALDHASYELGPLPDPTGHSTGGPLRGGSGAGGGGGVAAGGGVSGGKRRKRQLAQLPYSIGDLEDDDLALYSGGGGGGIWDDAEDDDGLEGCGGIGAKPEGQPGEPLLLTAEEQRVARQLGAVLPSHFPLTREELQILRTVRRKIRNKISAKNSRAKKQEYVRGLELRVKGSAAENAALRDRCTGLEQQNRRLLGAVRRLQAFLRSSGLSLTSTAGKATGTGLFILCLSFALFLTPQLGPLLVAGPGAPGVADPSTAVAGPRPATGRRILAASPENAAAAAADVAAVVAEKSAAVDSPGAGVAGAGGADSIAAAAVNQSDVSASADSIPDVDGSVASSTSPPASPMSSSSPQQSPYYYYYGGGGGGEDDAPPGSRTWPTATSENALTFSEQSFPRDPARANCCYTFVPLDLEG</sequence>